<dbReference type="SMART" id="SM00673">
    <property type="entry name" value="CARP"/>
    <property type="match status" value="2"/>
</dbReference>
<feature type="compositionally biased region" description="Pro residues" evidence="5">
    <location>
        <begin position="292"/>
        <end position="303"/>
    </location>
</feature>
<dbReference type="InterPro" id="IPR017901">
    <property type="entry name" value="C-CAP_CF_C-like"/>
</dbReference>
<dbReference type="PANTHER" id="PTHR10652">
    <property type="entry name" value="ADENYLYL CYCLASE-ASSOCIATED PROTEIN"/>
    <property type="match status" value="1"/>
</dbReference>
<dbReference type="InterPro" id="IPR006599">
    <property type="entry name" value="CARP_motif"/>
</dbReference>
<feature type="compositionally biased region" description="Low complexity" evidence="5">
    <location>
        <begin position="282"/>
        <end position="291"/>
    </location>
</feature>
<evidence type="ECO:0000259" key="6">
    <source>
        <dbReference type="PROSITE" id="PS51329"/>
    </source>
</evidence>
<feature type="compositionally biased region" description="Basic and acidic residues" evidence="5">
    <location>
        <begin position="339"/>
        <end position="355"/>
    </location>
</feature>
<dbReference type="EMBL" id="JAHMUF010000020">
    <property type="protein sequence ID" value="KAG7192143.1"/>
    <property type="molecule type" value="Genomic_DNA"/>
</dbReference>
<dbReference type="InterPro" id="IPR036222">
    <property type="entry name" value="CAP_N_sf"/>
</dbReference>
<feature type="region of interest" description="Disordered" evidence="5">
    <location>
        <begin position="38"/>
        <end position="70"/>
    </location>
</feature>
<name>A0A9P7V682_9ASCO</name>
<dbReference type="InterPro" id="IPR053950">
    <property type="entry name" value="CAP_N"/>
</dbReference>
<dbReference type="AlphaFoldDB" id="A0A9P7V682"/>
<dbReference type="Pfam" id="PF08603">
    <property type="entry name" value="CAP_C"/>
    <property type="match status" value="1"/>
</dbReference>
<comment type="function">
    <text evidence="2">The N-terminal domain binds to adenylyl cyclase, thereby enabling adenylyl cyclase to be activated by upstream regulatory signals, such as Ras. The C-terminal domain is required for normal cellular morphology and growth control.</text>
</comment>
<feature type="region of interest" description="Disordered" evidence="5">
    <location>
        <begin position="282"/>
        <end position="323"/>
    </location>
</feature>
<reference evidence="7" key="1">
    <citation type="submission" date="2021-03" db="EMBL/GenBank/DDBJ databases">
        <authorList>
            <person name="Palmer J.M."/>
        </authorList>
    </citation>
    <scope>NUCLEOTIDE SEQUENCE</scope>
    <source>
        <strain evidence="7">ARV_011</strain>
    </source>
</reference>
<dbReference type="InterPro" id="IPR013912">
    <property type="entry name" value="Adenylate_cyclase-assoc_CAP_C"/>
</dbReference>
<dbReference type="PANTHER" id="PTHR10652:SF0">
    <property type="entry name" value="ADENYLYL CYCLASE-ASSOCIATED PROTEIN"/>
    <property type="match status" value="1"/>
</dbReference>
<dbReference type="InterPro" id="IPR018106">
    <property type="entry name" value="CAP_CS_N"/>
</dbReference>
<dbReference type="Pfam" id="PF21938">
    <property type="entry name" value="CAP_N"/>
    <property type="match status" value="1"/>
</dbReference>
<comment type="similarity">
    <text evidence="1 4">Belongs to the CAP family.</text>
</comment>
<dbReference type="PROSITE" id="PS51329">
    <property type="entry name" value="C_CAP_COFACTOR_C"/>
    <property type="match status" value="1"/>
</dbReference>
<dbReference type="GO" id="GO:0007015">
    <property type="term" value="P:actin filament organization"/>
    <property type="evidence" value="ECO:0007669"/>
    <property type="project" value="TreeGrafter"/>
</dbReference>
<dbReference type="InterPro" id="IPR013992">
    <property type="entry name" value="Adenylate_cyclase-assoc_CAP_N"/>
</dbReference>
<dbReference type="OrthoDB" id="77251at2759"/>
<sequence>MASDESQINLHGYNVVTILKRLEAATSRLEDITVFQEARTAEQESNGGASSSSNKSITEQPSTADSIMKDTSIPVSPSIVAEESSSRQVKAEPEVESKVIAKFKEFQKEFIVPFVESSEAIDPVVKQAASTFAEAFDEQLRFLKTALKAKKPELTDPDFAKIVGPISQKIAAVSEIKDANRSSKFFNHLNTISEGAPALGWIVNDTPVSFIPEFKDSAQFWSNRILKEFKDKDPDQVEWVKKFLQIFEGLKTYVKEFHTTGPSWNAQGKSLSDVLKELTSTSTAASVASGGAPPPPPPPPPPSNIFEEDEGKSSGEGGAGMGAVFADLNQGVDITRGLKKVDKSEMTHKNPELRGKAGPLPPKKPASLSKKPSTKSKPLNTNPPRKELVDGKTWFVENYSQSDGPIVIELEMSQSVFIGRSSNVTVQLKGKGNSITVSGTDKVAVIVDSLISGIDVIKSNKFGIQIVGSVPIINVDKSDEGTIYLSNDSINAHIYSSSTTALNINVPVADDDYLELAVPEQFMHVIKDGKLVSEVVEHLG</sequence>
<evidence type="ECO:0000313" key="7">
    <source>
        <dbReference type="EMBL" id="KAG7192143.1"/>
    </source>
</evidence>
<evidence type="ECO:0000256" key="4">
    <source>
        <dbReference type="RuleBase" id="RU000647"/>
    </source>
</evidence>
<evidence type="ECO:0000256" key="1">
    <source>
        <dbReference type="ARBA" id="ARBA00007659"/>
    </source>
</evidence>
<evidence type="ECO:0000256" key="2">
    <source>
        <dbReference type="ARBA" id="ARBA00054756"/>
    </source>
</evidence>
<dbReference type="Gene3D" id="1.25.40.330">
    <property type="entry name" value="Adenylate cyclase-associated CAP, N-terminal domain"/>
    <property type="match status" value="1"/>
</dbReference>
<dbReference type="PROSITE" id="PS01088">
    <property type="entry name" value="CAP_1"/>
    <property type="match status" value="1"/>
</dbReference>
<dbReference type="GO" id="GO:0003779">
    <property type="term" value="F:actin binding"/>
    <property type="evidence" value="ECO:0007669"/>
    <property type="project" value="InterPro"/>
</dbReference>
<protein>
    <recommendedName>
        <fullName evidence="3 4">Adenylyl cyclase-associated protein</fullName>
    </recommendedName>
</protein>
<dbReference type="GO" id="GO:0008179">
    <property type="term" value="F:adenylate cyclase binding"/>
    <property type="evidence" value="ECO:0007669"/>
    <property type="project" value="TreeGrafter"/>
</dbReference>
<dbReference type="Gene3D" id="2.160.20.70">
    <property type="match status" value="1"/>
</dbReference>
<keyword evidence="8" id="KW-1185">Reference proteome</keyword>
<evidence type="ECO:0000313" key="8">
    <source>
        <dbReference type="Proteomes" id="UP000790833"/>
    </source>
</evidence>
<dbReference type="Pfam" id="PF01213">
    <property type="entry name" value="CAP_N-CM"/>
    <property type="match status" value="1"/>
</dbReference>
<gene>
    <name evidence="7" type="ORF">KQ657_002508</name>
</gene>
<dbReference type="InterPro" id="IPR001837">
    <property type="entry name" value="Adenylate_cyclase-assoc_CAP"/>
</dbReference>
<dbReference type="FunFam" id="1.25.40.330:FF:000001">
    <property type="entry name" value="Adenylyl cyclase-associated protein"/>
    <property type="match status" value="1"/>
</dbReference>
<dbReference type="Proteomes" id="UP000790833">
    <property type="component" value="Unassembled WGS sequence"/>
</dbReference>
<feature type="compositionally biased region" description="Low complexity" evidence="5">
    <location>
        <begin position="365"/>
        <end position="379"/>
    </location>
</feature>
<dbReference type="InterPro" id="IPR016098">
    <property type="entry name" value="CAP/MinC_C"/>
</dbReference>
<dbReference type="SUPFAM" id="SSF69340">
    <property type="entry name" value="C-terminal domain of adenylylcyclase associated protein"/>
    <property type="match status" value="1"/>
</dbReference>
<evidence type="ECO:0000256" key="3">
    <source>
        <dbReference type="ARBA" id="ARBA00072052"/>
    </source>
</evidence>
<evidence type="ECO:0000256" key="5">
    <source>
        <dbReference type="SAM" id="MobiDB-lite"/>
    </source>
</evidence>
<dbReference type="SUPFAM" id="SSF101278">
    <property type="entry name" value="N-terminal domain of adenylylcyclase associated protein, CAP"/>
    <property type="match status" value="1"/>
</dbReference>
<dbReference type="RefSeq" id="XP_043047694.1">
    <property type="nucleotide sequence ID" value="XM_043193268.1"/>
</dbReference>
<dbReference type="GO" id="GO:0019933">
    <property type="term" value="P:cAMP-mediated signaling"/>
    <property type="evidence" value="ECO:0007669"/>
    <property type="project" value="TreeGrafter"/>
</dbReference>
<proteinExistence type="inferred from homology"/>
<feature type="region of interest" description="Disordered" evidence="5">
    <location>
        <begin position="337"/>
        <end position="387"/>
    </location>
</feature>
<feature type="compositionally biased region" description="Low complexity" evidence="5">
    <location>
        <begin position="45"/>
        <end position="56"/>
    </location>
</feature>
<comment type="caution">
    <text evidence="7">The sequence shown here is derived from an EMBL/GenBank/DDBJ whole genome shotgun (WGS) entry which is preliminary data.</text>
</comment>
<accession>A0A9P7V682</accession>
<dbReference type="GeneID" id="66115882"/>
<feature type="domain" description="C-CAP/cofactor C-like" evidence="6">
    <location>
        <begin position="383"/>
        <end position="518"/>
    </location>
</feature>
<dbReference type="GO" id="GO:0005737">
    <property type="term" value="C:cytoplasm"/>
    <property type="evidence" value="ECO:0007669"/>
    <property type="project" value="TreeGrafter"/>
</dbReference>
<organism evidence="7 8">
    <name type="scientific">Scheffersomyces spartinae</name>
    <dbReference type="NCBI Taxonomy" id="45513"/>
    <lineage>
        <taxon>Eukaryota</taxon>
        <taxon>Fungi</taxon>
        <taxon>Dikarya</taxon>
        <taxon>Ascomycota</taxon>
        <taxon>Saccharomycotina</taxon>
        <taxon>Pichiomycetes</taxon>
        <taxon>Debaryomycetaceae</taxon>
        <taxon>Scheffersomyces</taxon>
    </lineage>
</organism>
<dbReference type="InterPro" id="IPR036223">
    <property type="entry name" value="CAP_C_sf"/>
</dbReference>